<name>D9X448_STRVT</name>
<dbReference type="HOGENOM" id="CLU_201279_1_0_11"/>
<protein>
    <submittedName>
        <fullName evidence="2">Uncharacterized protein</fullName>
    </submittedName>
</protein>
<accession>D9X448</accession>
<dbReference type="eggNOG" id="ENOG5031SBJ">
    <property type="taxonomic scope" value="Bacteria"/>
</dbReference>
<evidence type="ECO:0000256" key="1">
    <source>
        <dbReference type="SAM" id="Phobius"/>
    </source>
</evidence>
<reference evidence="3" key="1">
    <citation type="submission" date="2009-02" db="EMBL/GenBank/DDBJ databases">
        <title>Annotation of Streptomyces viridochromogenes strain DSM 40736.</title>
        <authorList>
            <consortium name="The Broad Institute Genome Sequencing Platform"/>
            <consortium name="Broad Institute Microbial Sequencing Center"/>
            <person name="Fischbach M."/>
            <person name="Godfrey P."/>
            <person name="Ward D."/>
            <person name="Young S."/>
            <person name="Zeng Q."/>
            <person name="Koehrsen M."/>
            <person name="Alvarado L."/>
            <person name="Berlin A.M."/>
            <person name="Bochicchio J."/>
            <person name="Borenstein D."/>
            <person name="Chapman S.B."/>
            <person name="Chen Z."/>
            <person name="Engels R."/>
            <person name="Freedman E."/>
            <person name="Gellesch M."/>
            <person name="Goldberg J."/>
            <person name="Griggs A."/>
            <person name="Gujja S."/>
            <person name="Heilman E.R."/>
            <person name="Heiman D.I."/>
            <person name="Hepburn T.A."/>
            <person name="Howarth C."/>
            <person name="Jen D."/>
            <person name="Larson L."/>
            <person name="Lewis B."/>
            <person name="Mehta T."/>
            <person name="Park D."/>
            <person name="Pearson M."/>
            <person name="Richards J."/>
            <person name="Roberts A."/>
            <person name="Saif S."/>
            <person name="Shea T.D."/>
            <person name="Shenoy N."/>
            <person name="Sisk P."/>
            <person name="Stolte C."/>
            <person name="Sykes S.N."/>
            <person name="Thomson T."/>
            <person name="Walk T."/>
            <person name="White J."/>
            <person name="Yandava C."/>
            <person name="Straight P."/>
            <person name="Clardy J."/>
            <person name="Hung D."/>
            <person name="Kolter R."/>
            <person name="Mekalanos J."/>
            <person name="Walker S."/>
            <person name="Walsh C.T."/>
            <person name="Wieland-Brown L.C."/>
            <person name="Haas B."/>
            <person name="Nusbaum C."/>
            <person name="Birren B."/>
        </authorList>
    </citation>
    <scope>NUCLEOTIDE SEQUENCE [LARGE SCALE GENOMIC DNA]</scope>
    <source>
        <strain evidence="3">DSM 40736 / JCM 4977 / BCRC 1201 / Tue 494</strain>
    </source>
</reference>
<gene>
    <name evidence="2" type="ORF">SSQG_06394</name>
</gene>
<dbReference type="Proteomes" id="UP000004184">
    <property type="component" value="Unassembled WGS sequence"/>
</dbReference>
<sequence length="78" mass="8315">MRGGSDGARLSTMRQVLEILGFLALVQGVAGLVHEFTDWDWGLVQRLGFLDGHEVYASVALLVLGIALFAAAGSRKSV</sequence>
<evidence type="ECO:0000313" key="3">
    <source>
        <dbReference type="Proteomes" id="UP000004184"/>
    </source>
</evidence>
<dbReference type="STRING" id="591159.SSQG_06394"/>
<keyword evidence="1" id="KW-0812">Transmembrane</keyword>
<keyword evidence="3" id="KW-1185">Reference proteome</keyword>
<organism evidence="2 3">
    <name type="scientific">Streptomyces viridochromogenes (strain DSM 40736 / JCM 4977 / BCRC 1201 / Tue 494)</name>
    <dbReference type="NCBI Taxonomy" id="591159"/>
    <lineage>
        <taxon>Bacteria</taxon>
        <taxon>Bacillati</taxon>
        <taxon>Actinomycetota</taxon>
        <taxon>Actinomycetes</taxon>
        <taxon>Kitasatosporales</taxon>
        <taxon>Streptomycetaceae</taxon>
        <taxon>Streptomyces</taxon>
    </lineage>
</organism>
<proteinExistence type="predicted"/>
<keyword evidence="1" id="KW-0472">Membrane</keyword>
<feature type="transmembrane region" description="Helical" evidence="1">
    <location>
        <begin position="55"/>
        <end position="73"/>
    </location>
</feature>
<dbReference type="EMBL" id="GG657757">
    <property type="protein sequence ID" value="EFL35877.1"/>
    <property type="molecule type" value="Genomic_DNA"/>
</dbReference>
<evidence type="ECO:0000313" key="2">
    <source>
        <dbReference type="EMBL" id="EFL35877.1"/>
    </source>
</evidence>
<dbReference type="AlphaFoldDB" id="D9X448"/>
<keyword evidence="1" id="KW-1133">Transmembrane helix</keyword>